<accession>A0ABS4WWD1</accession>
<evidence type="ECO:0000313" key="2">
    <source>
        <dbReference type="EMBL" id="MBP2380520.1"/>
    </source>
</evidence>
<evidence type="ECO:0000259" key="1">
    <source>
        <dbReference type="PROSITE" id="PS50987"/>
    </source>
</evidence>
<dbReference type="PROSITE" id="PS50987">
    <property type="entry name" value="HTH_ARSR_2"/>
    <property type="match status" value="1"/>
</dbReference>
<dbReference type="NCBIfam" id="NF033788">
    <property type="entry name" value="HTH_metalloreg"/>
    <property type="match status" value="1"/>
</dbReference>
<dbReference type="EMBL" id="JAGIOD010000001">
    <property type="protein sequence ID" value="MBP2380520.1"/>
    <property type="molecule type" value="Genomic_DNA"/>
</dbReference>
<dbReference type="SMART" id="SM00418">
    <property type="entry name" value="HTH_ARSR"/>
    <property type="match status" value="1"/>
</dbReference>
<dbReference type="GO" id="GO:0003677">
    <property type="term" value="F:DNA binding"/>
    <property type="evidence" value="ECO:0007669"/>
    <property type="project" value="UniProtKB-KW"/>
</dbReference>
<dbReference type="CDD" id="cd00090">
    <property type="entry name" value="HTH_ARSR"/>
    <property type="match status" value="1"/>
</dbReference>
<keyword evidence="2" id="KW-0238">DNA-binding</keyword>
<dbReference type="Proteomes" id="UP001519290">
    <property type="component" value="Unassembled WGS sequence"/>
</dbReference>
<dbReference type="InterPro" id="IPR036388">
    <property type="entry name" value="WH-like_DNA-bd_sf"/>
</dbReference>
<gene>
    <name evidence="2" type="ORF">JOF43_000477</name>
</gene>
<organism evidence="2 3">
    <name type="scientific">Brachybacterium sacelli</name>
    <dbReference type="NCBI Taxonomy" id="173364"/>
    <lineage>
        <taxon>Bacteria</taxon>
        <taxon>Bacillati</taxon>
        <taxon>Actinomycetota</taxon>
        <taxon>Actinomycetes</taxon>
        <taxon>Micrococcales</taxon>
        <taxon>Dermabacteraceae</taxon>
        <taxon>Brachybacterium</taxon>
    </lineage>
</organism>
<dbReference type="PRINTS" id="PR00778">
    <property type="entry name" value="HTHARSR"/>
</dbReference>
<dbReference type="PANTHER" id="PTHR38600:SF2">
    <property type="entry name" value="SLL0088 PROTEIN"/>
    <property type="match status" value="1"/>
</dbReference>
<reference evidence="2 3" key="1">
    <citation type="submission" date="2021-03" db="EMBL/GenBank/DDBJ databases">
        <title>Sequencing the genomes of 1000 actinobacteria strains.</title>
        <authorList>
            <person name="Klenk H.-P."/>
        </authorList>
    </citation>
    <scope>NUCLEOTIDE SEQUENCE [LARGE SCALE GENOMIC DNA]</scope>
    <source>
        <strain evidence="2 3">DSM 14566</strain>
    </source>
</reference>
<sequence length="108" mass="11677">MNTEVQAPSSVFAALADETRWRILVRLGEAPASASALTRTMPVSRQAIMKHLKVLEIGGLVTSERSGKEIVYSAIGARLSALARDLDLIGQGWDNRLTRLKNEAEGSS</sequence>
<comment type="caution">
    <text evidence="2">The sequence shown here is derived from an EMBL/GenBank/DDBJ whole genome shotgun (WGS) entry which is preliminary data.</text>
</comment>
<dbReference type="InterPro" id="IPR011991">
    <property type="entry name" value="ArsR-like_HTH"/>
</dbReference>
<dbReference type="InterPro" id="IPR001845">
    <property type="entry name" value="HTH_ArsR_DNA-bd_dom"/>
</dbReference>
<keyword evidence="3" id="KW-1185">Reference proteome</keyword>
<dbReference type="InterPro" id="IPR036390">
    <property type="entry name" value="WH_DNA-bd_sf"/>
</dbReference>
<dbReference type="Gene3D" id="1.10.10.10">
    <property type="entry name" value="Winged helix-like DNA-binding domain superfamily/Winged helix DNA-binding domain"/>
    <property type="match status" value="1"/>
</dbReference>
<dbReference type="RefSeq" id="WP_342592066.1">
    <property type="nucleotide sequence ID" value="NZ_BAAAJW010000008.1"/>
</dbReference>
<evidence type="ECO:0000313" key="3">
    <source>
        <dbReference type="Proteomes" id="UP001519290"/>
    </source>
</evidence>
<dbReference type="SUPFAM" id="SSF46785">
    <property type="entry name" value="Winged helix' DNA-binding domain"/>
    <property type="match status" value="1"/>
</dbReference>
<proteinExistence type="predicted"/>
<dbReference type="Pfam" id="PF12840">
    <property type="entry name" value="HTH_20"/>
    <property type="match status" value="1"/>
</dbReference>
<name>A0ABS4WWD1_9MICO</name>
<dbReference type="PANTHER" id="PTHR38600">
    <property type="entry name" value="TRANSCRIPTIONAL REGULATORY PROTEIN"/>
    <property type="match status" value="1"/>
</dbReference>
<feature type="domain" description="HTH arsR-type" evidence="1">
    <location>
        <begin position="1"/>
        <end position="94"/>
    </location>
</feature>
<protein>
    <submittedName>
        <fullName evidence="2">DNA-binding transcriptional ArsR family regulator</fullName>
    </submittedName>
</protein>